<dbReference type="PANTHER" id="PTHR45642:SF62">
    <property type="entry name" value="OS02G0458900 PROTEIN"/>
    <property type="match status" value="1"/>
</dbReference>
<dbReference type="AlphaFoldDB" id="A0A6P5EIA1"/>
<dbReference type="PANTHER" id="PTHR45642">
    <property type="entry name" value="GDSL ESTERASE/LIPASE EXL3"/>
    <property type="match status" value="1"/>
</dbReference>
<evidence type="ECO:0000256" key="1">
    <source>
        <dbReference type="ARBA" id="ARBA00008668"/>
    </source>
</evidence>
<protein>
    <submittedName>
        <fullName evidence="4">GDSL esterase/lipase At2g04570-like</fullName>
    </submittedName>
</protein>
<dbReference type="RefSeq" id="XP_020083159.1">
    <property type="nucleotide sequence ID" value="XM_020227570.1"/>
</dbReference>
<dbReference type="InterPro" id="IPR050592">
    <property type="entry name" value="GDSL_lipolytic_enzyme"/>
</dbReference>
<dbReference type="InterPro" id="IPR001087">
    <property type="entry name" value="GDSL"/>
</dbReference>
<dbReference type="InterPro" id="IPR035669">
    <property type="entry name" value="SGNH_plant_lipase-like"/>
</dbReference>
<dbReference type="SUPFAM" id="SSF52266">
    <property type="entry name" value="SGNH hydrolase"/>
    <property type="match status" value="1"/>
</dbReference>
<feature type="signal peptide" evidence="2">
    <location>
        <begin position="1"/>
        <end position="29"/>
    </location>
</feature>
<sequence length="354" mass="39892">MREASKKSLLFIQLMLLLSLSAPPHYAAAKVTAIFVFGDSTVDAGNNNQIPTTLRSNFKPYGRDFAGQKPTGRFSNGRIATDFYSEAFGLRPFVPAYLDPEYGIKDFAVGVCFASAGSGLDVATSDVLSVIPLWKQVEFFKEYQTRLVSYLGVDRAKETISEAVYAISIATNDFIENYFAFTSNRFLEFTVDEYEDYLVGLTREFIIEIYNLGARKIGFTGMSAMGCLPMERSRNFMLECVQDYNKVARDFNTKVQTMCEELGATLPGIQLKVAQLYDYFLHIIQNPSLYGFENVEVGCCATGLFEMGFLCNQWSPFTCTDATKYAFWDAVHPTEKMSRIIADYLLNTTFLHFI</sequence>
<accession>A0A6P5EIA1</accession>
<dbReference type="CDD" id="cd01837">
    <property type="entry name" value="SGNH_plant_lipase_like"/>
    <property type="match status" value="1"/>
</dbReference>
<evidence type="ECO:0000256" key="2">
    <source>
        <dbReference type="SAM" id="SignalP"/>
    </source>
</evidence>
<keyword evidence="2" id="KW-0732">Signal</keyword>
<dbReference type="Pfam" id="PF00657">
    <property type="entry name" value="Lipase_GDSL"/>
    <property type="match status" value="1"/>
</dbReference>
<dbReference type="Gene3D" id="3.40.50.1110">
    <property type="entry name" value="SGNH hydrolase"/>
    <property type="match status" value="1"/>
</dbReference>
<evidence type="ECO:0000313" key="3">
    <source>
        <dbReference type="Proteomes" id="UP000515123"/>
    </source>
</evidence>
<gene>
    <name evidence="4" type="primary">LOC109706625</name>
</gene>
<dbReference type="OrthoDB" id="1600564at2759"/>
<organism evidence="3 4">
    <name type="scientific">Ananas comosus</name>
    <name type="common">Pineapple</name>
    <name type="synonym">Ananas ananas</name>
    <dbReference type="NCBI Taxonomy" id="4615"/>
    <lineage>
        <taxon>Eukaryota</taxon>
        <taxon>Viridiplantae</taxon>
        <taxon>Streptophyta</taxon>
        <taxon>Embryophyta</taxon>
        <taxon>Tracheophyta</taxon>
        <taxon>Spermatophyta</taxon>
        <taxon>Magnoliopsida</taxon>
        <taxon>Liliopsida</taxon>
        <taxon>Poales</taxon>
        <taxon>Bromeliaceae</taxon>
        <taxon>Bromelioideae</taxon>
        <taxon>Ananas</taxon>
    </lineage>
</organism>
<dbReference type="GO" id="GO:0016788">
    <property type="term" value="F:hydrolase activity, acting on ester bonds"/>
    <property type="evidence" value="ECO:0007669"/>
    <property type="project" value="InterPro"/>
</dbReference>
<dbReference type="InterPro" id="IPR036514">
    <property type="entry name" value="SGNH_hydro_sf"/>
</dbReference>
<reference evidence="4" key="2">
    <citation type="submission" date="2025-08" db="UniProtKB">
        <authorList>
            <consortium name="RefSeq"/>
        </authorList>
    </citation>
    <scope>IDENTIFICATION</scope>
    <source>
        <tissue evidence="4">Leaf</tissue>
    </source>
</reference>
<keyword evidence="3" id="KW-1185">Reference proteome</keyword>
<feature type="chain" id="PRO_5027917870" evidence="2">
    <location>
        <begin position="30"/>
        <end position="354"/>
    </location>
</feature>
<dbReference type="Proteomes" id="UP000515123">
    <property type="component" value="Linkage group 2"/>
</dbReference>
<evidence type="ECO:0000313" key="4">
    <source>
        <dbReference type="RefSeq" id="XP_020083159.1"/>
    </source>
</evidence>
<proteinExistence type="inferred from homology"/>
<dbReference type="FunFam" id="3.40.50.1110:FF:000003">
    <property type="entry name" value="GDSL esterase/lipase APG"/>
    <property type="match status" value="1"/>
</dbReference>
<reference evidence="3" key="1">
    <citation type="journal article" date="2015" name="Nat. Genet.">
        <title>The pineapple genome and the evolution of CAM photosynthesis.</title>
        <authorList>
            <person name="Ming R."/>
            <person name="VanBuren R."/>
            <person name="Wai C.M."/>
            <person name="Tang H."/>
            <person name="Schatz M.C."/>
            <person name="Bowers J.E."/>
            <person name="Lyons E."/>
            <person name="Wang M.L."/>
            <person name="Chen J."/>
            <person name="Biggers E."/>
            <person name="Zhang J."/>
            <person name="Huang L."/>
            <person name="Zhang L."/>
            <person name="Miao W."/>
            <person name="Zhang J."/>
            <person name="Ye Z."/>
            <person name="Miao C."/>
            <person name="Lin Z."/>
            <person name="Wang H."/>
            <person name="Zhou H."/>
            <person name="Yim W.C."/>
            <person name="Priest H.D."/>
            <person name="Zheng C."/>
            <person name="Woodhouse M."/>
            <person name="Edger P.P."/>
            <person name="Guyot R."/>
            <person name="Guo H.B."/>
            <person name="Guo H."/>
            <person name="Zheng G."/>
            <person name="Singh R."/>
            <person name="Sharma A."/>
            <person name="Min X."/>
            <person name="Zheng Y."/>
            <person name="Lee H."/>
            <person name="Gurtowski J."/>
            <person name="Sedlazeck F.J."/>
            <person name="Harkess A."/>
            <person name="McKain M.R."/>
            <person name="Liao Z."/>
            <person name="Fang J."/>
            <person name="Liu J."/>
            <person name="Zhang X."/>
            <person name="Zhang Q."/>
            <person name="Hu W."/>
            <person name="Qin Y."/>
            <person name="Wang K."/>
            <person name="Chen L.Y."/>
            <person name="Shirley N."/>
            <person name="Lin Y.R."/>
            <person name="Liu L.Y."/>
            <person name="Hernandez A.G."/>
            <person name="Wright C.L."/>
            <person name="Bulone V."/>
            <person name="Tuskan G.A."/>
            <person name="Heath K."/>
            <person name="Zee F."/>
            <person name="Moore P.H."/>
            <person name="Sunkar R."/>
            <person name="Leebens-Mack J.H."/>
            <person name="Mockler T."/>
            <person name="Bennetzen J.L."/>
            <person name="Freeling M."/>
            <person name="Sankoff D."/>
            <person name="Paterson A.H."/>
            <person name="Zhu X."/>
            <person name="Yang X."/>
            <person name="Smith J.A."/>
            <person name="Cushman J.C."/>
            <person name="Paull R.E."/>
            <person name="Yu Q."/>
        </authorList>
    </citation>
    <scope>NUCLEOTIDE SEQUENCE [LARGE SCALE GENOMIC DNA]</scope>
    <source>
        <strain evidence="3">cv. F153</strain>
    </source>
</reference>
<comment type="similarity">
    <text evidence="1">Belongs to the 'GDSL' lipolytic enzyme family.</text>
</comment>
<name>A0A6P5EIA1_ANACO</name>
<dbReference type="GeneID" id="109706625"/>